<comment type="function">
    <text evidence="5">Modulates RecA activity.</text>
</comment>
<keyword evidence="10" id="KW-1185">Reference proteome</keyword>
<accession>A0A0K1XFS6</accession>
<protein>
    <recommendedName>
        <fullName evidence="3 5">Regulatory protein RecX</fullName>
    </recommendedName>
</protein>
<dbReference type="Pfam" id="PF02631">
    <property type="entry name" value="RecX_HTH2"/>
    <property type="match status" value="1"/>
</dbReference>
<evidence type="ECO:0000259" key="7">
    <source>
        <dbReference type="Pfam" id="PF21981"/>
    </source>
</evidence>
<dbReference type="PANTHER" id="PTHR33602:SF1">
    <property type="entry name" value="REGULATORY PROTEIN RECX FAMILY PROTEIN"/>
    <property type="match status" value="1"/>
</dbReference>
<dbReference type="STRING" id="1697053.AKN87_00270"/>
<evidence type="ECO:0000256" key="3">
    <source>
        <dbReference type="ARBA" id="ARBA00018111"/>
    </source>
</evidence>
<evidence type="ECO:0000313" key="10">
    <source>
        <dbReference type="Proteomes" id="UP000063953"/>
    </source>
</evidence>
<feature type="domain" description="RecX second three-helical" evidence="6">
    <location>
        <begin position="56"/>
        <end position="96"/>
    </location>
</feature>
<dbReference type="Pfam" id="PF21981">
    <property type="entry name" value="RecX_HTH3"/>
    <property type="match status" value="1"/>
</dbReference>
<evidence type="ECO:0000259" key="8">
    <source>
        <dbReference type="Pfam" id="PF21982"/>
    </source>
</evidence>
<dbReference type="PANTHER" id="PTHR33602">
    <property type="entry name" value="REGULATORY PROTEIN RECX FAMILY PROTEIN"/>
    <property type="match status" value="1"/>
</dbReference>
<dbReference type="InterPro" id="IPR053926">
    <property type="entry name" value="RecX_HTH_1st"/>
</dbReference>
<evidence type="ECO:0000256" key="1">
    <source>
        <dbReference type="ARBA" id="ARBA00004496"/>
    </source>
</evidence>
<sequence length="153" mass="17352">MVDEQAVSQARFAAMNLLARREHSAAELEQKLAQREFAPTVIQAVIERLQAQGLQSDERFVESFIRGRAYSGKGPLRLRDELQHKGISQELIAEGLTSFEGDWSAVLEQVWQKKFGQLPQDQKEKAKQLRFLAYRGFAAAAIFSLFDRLAEQA</sequence>
<organism evidence="9 10">
    <name type="scientific">Thiopseudomonas alkaliphila</name>
    <dbReference type="NCBI Taxonomy" id="1697053"/>
    <lineage>
        <taxon>Bacteria</taxon>
        <taxon>Pseudomonadati</taxon>
        <taxon>Pseudomonadota</taxon>
        <taxon>Gammaproteobacteria</taxon>
        <taxon>Pseudomonadales</taxon>
        <taxon>Pseudomonadaceae</taxon>
        <taxon>Thiopseudomonas</taxon>
    </lineage>
</organism>
<dbReference type="Gene3D" id="1.10.10.10">
    <property type="entry name" value="Winged helix-like DNA-binding domain superfamily/Winged helix DNA-binding domain"/>
    <property type="match status" value="3"/>
</dbReference>
<dbReference type="Pfam" id="PF21982">
    <property type="entry name" value="RecX_HTH1"/>
    <property type="match status" value="1"/>
</dbReference>
<dbReference type="RefSeq" id="WP_053101488.1">
    <property type="nucleotide sequence ID" value="NZ_CP012365.1"/>
</dbReference>
<dbReference type="PATRIC" id="fig|1698449.3.peg.1966"/>
<evidence type="ECO:0000256" key="4">
    <source>
        <dbReference type="ARBA" id="ARBA00022490"/>
    </source>
</evidence>
<evidence type="ECO:0000256" key="5">
    <source>
        <dbReference type="HAMAP-Rule" id="MF_01114"/>
    </source>
</evidence>
<dbReference type="AlphaFoldDB" id="A0A0K1XFS6"/>
<dbReference type="HAMAP" id="MF_01114">
    <property type="entry name" value="RecX"/>
    <property type="match status" value="1"/>
</dbReference>
<evidence type="ECO:0000256" key="2">
    <source>
        <dbReference type="ARBA" id="ARBA00009695"/>
    </source>
</evidence>
<dbReference type="EMBL" id="CP012365">
    <property type="protein sequence ID" value="AKX60186.1"/>
    <property type="molecule type" value="Genomic_DNA"/>
</dbReference>
<proteinExistence type="inferred from homology"/>
<dbReference type="InterPro" id="IPR053924">
    <property type="entry name" value="RecX_HTH_2nd"/>
</dbReference>
<gene>
    <name evidence="5" type="primary">recX</name>
    <name evidence="9" type="ORF">AKN88_09785</name>
</gene>
<dbReference type="GO" id="GO:0005737">
    <property type="term" value="C:cytoplasm"/>
    <property type="evidence" value="ECO:0007669"/>
    <property type="project" value="UniProtKB-SubCell"/>
</dbReference>
<comment type="subcellular location">
    <subcellularLocation>
        <location evidence="1 5">Cytoplasm</location>
    </subcellularLocation>
</comment>
<dbReference type="InterPro" id="IPR003783">
    <property type="entry name" value="Regulatory_RecX"/>
</dbReference>
<name>A0A0K1XFS6_9GAMM</name>
<reference evidence="9 10" key="1">
    <citation type="journal article" date="2015" name="Genome Announc.">
        <title>Genome Sequences of Oblitimonas alkaliphila gen. nov. sp. nov. (Proposed), a Novel Bacterium of the Pseudomonadaceae Family.</title>
        <authorList>
            <person name="Lauer A.C."/>
            <person name="Nicholson A.C."/>
            <person name="Humrighouse B.W."/>
            <person name="Emery B."/>
            <person name="Drobish A."/>
            <person name="Juieng P."/>
            <person name="Loparev V."/>
            <person name="McQuiston J.R."/>
        </authorList>
    </citation>
    <scope>NUCLEOTIDE SEQUENCE [LARGE SCALE GENOMIC DNA]</scope>
    <source>
        <strain evidence="9 10">E5571</strain>
    </source>
</reference>
<dbReference type="Proteomes" id="UP000063953">
    <property type="component" value="Chromosome"/>
</dbReference>
<dbReference type="InterPro" id="IPR053925">
    <property type="entry name" value="RecX_HTH_3rd"/>
</dbReference>
<dbReference type="InterPro" id="IPR036388">
    <property type="entry name" value="WH-like_DNA-bd_sf"/>
</dbReference>
<keyword evidence="4 5" id="KW-0963">Cytoplasm</keyword>
<evidence type="ECO:0000259" key="6">
    <source>
        <dbReference type="Pfam" id="PF02631"/>
    </source>
</evidence>
<feature type="domain" description="RecX first three-helical" evidence="8">
    <location>
        <begin position="10"/>
        <end position="49"/>
    </location>
</feature>
<evidence type="ECO:0000313" key="9">
    <source>
        <dbReference type="EMBL" id="AKX60186.1"/>
    </source>
</evidence>
<dbReference type="GO" id="GO:0006282">
    <property type="term" value="P:regulation of DNA repair"/>
    <property type="evidence" value="ECO:0007669"/>
    <property type="project" value="UniProtKB-UniRule"/>
</dbReference>
<feature type="domain" description="RecX third three-helical" evidence="7">
    <location>
        <begin position="105"/>
        <end position="143"/>
    </location>
</feature>
<comment type="similarity">
    <text evidence="2 5">Belongs to the RecX family.</text>
</comment>